<dbReference type="InterPro" id="IPR018502">
    <property type="entry name" value="Annexin_repeat"/>
</dbReference>
<dbReference type="GO" id="GO:0009651">
    <property type="term" value="P:response to salt stress"/>
    <property type="evidence" value="ECO:0007669"/>
    <property type="project" value="TreeGrafter"/>
</dbReference>
<organism evidence="8 9">
    <name type="scientific">Asparagus officinalis</name>
    <name type="common">Garden asparagus</name>
    <dbReference type="NCBI Taxonomy" id="4686"/>
    <lineage>
        <taxon>Eukaryota</taxon>
        <taxon>Viridiplantae</taxon>
        <taxon>Streptophyta</taxon>
        <taxon>Embryophyta</taxon>
        <taxon>Tracheophyta</taxon>
        <taxon>Spermatophyta</taxon>
        <taxon>Magnoliopsida</taxon>
        <taxon>Liliopsida</taxon>
        <taxon>Asparagales</taxon>
        <taxon>Asparagaceae</taxon>
        <taxon>Asparagoideae</taxon>
        <taxon>Asparagus</taxon>
    </lineage>
</organism>
<keyword evidence="5 7" id="KW-0111">Calcium/phospholipid-binding</keyword>
<dbReference type="InterPro" id="IPR001464">
    <property type="entry name" value="Annexin"/>
</dbReference>
<dbReference type="GO" id="GO:0005544">
    <property type="term" value="F:calcium-dependent phospholipid binding"/>
    <property type="evidence" value="ECO:0007669"/>
    <property type="project" value="UniProtKB-KW"/>
</dbReference>
<dbReference type="SUPFAM" id="SSF47874">
    <property type="entry name" value="Annexin"/>
    <property type="match status" value="1"/>
</dbReference>
<dbReference type="FunFam" id="1.10.220.10:FF:000008">
    <property type="entry name" value="Annexin"/>
    <property type="match status" value="1"/>
</dbReference>
<dbReference type="FunFam" id="1.10.220.10:FF:000009">
    <property type="entry name" value="Annexin"/>
    <property type="match status" value="1"/>
</dbReference>
<dbReference type="PRINTS" id="PR01814">
    <property type="entry name" value="ANNEXINPLANT"/>
</dbReference>
<dbReference type="OMA" id="DLMRIRT"/>
<dbReference type="PROSITE" id="PS51897">
    <property type="entry name" value="ANNEXIN_2"/>
    <property type="match status" value="4"/>
</dbReference>
<evidence type="ECO:0000256" key="2">
    <source>
        <dbReference type="ARBA" id="ARBA00022737"/>
    </source>
</evidence>
<evidence type="ECO:0000256" key="4">
    <source>
        <dbReference type="ARBA" id="ARBA00023216"/>
    </source>
</evidence>
<evidence type="ECO:0000256" key="5">
    <source>
        <dbReference type="ARBA" id="ARBA00023302"/>
    </source>
</evidence>
<evidence type="ECO:0000256" key="3">
    <source>
        <dbReference type="ARBA" id="ARBA00022837"/>
    </source>
</evidence>
<dbReference type="GO" id="GO:0009409">
    <property type="term" value="P:response to cold"/>
    <property type="evidence" value="ECO:0007669"/>
    <property type="project" value="TreeGrafter"/>
</dbReference>
<evidence type="ECO:0000256" key="7">
    <source>
        <dbReference type="RuleBase" id="RU003540"/>
    </source>
</evidence>
<dbReference type="InterPro" id="IPR018252">
    <property type="entry name" value="Annexin_repeat_CS"/>
</dbReference>
<evidence type="ECO:0000313" key="8">
    <source>
        <dbReference type="EMBL" id="ONK63588.1"/>
    </source>
</evidence>
<sequence length="342" mass="39170">MATIRVPEMPPSPFEDALDLKNAFEGWGTDEKTVIGILSHRDEGQRKKIMSAYEELYNENLINRLEKELSGDLQEAIYFWMFDPIERSVIMANIAARKSIDYQVIVEIACVNSPDELLAIKKVYHARYKQSLEEDVASHTTGDFRKLLVALVSTYRYDGVEINETLAELEAKTLHNSIVALESISPYDRKEINGSIDQITAEILRESIEQKSFHHDEIVRILSTRSRAQLNATFNHYKDEYGTSISKDLSTSLSNEYVSALRIAIRCIISPQKYYEKVLRHAMKKAGTDEDALTRVIVTRAEKDLEDIKELYQKRTNVTLESAVHKEISGNYKKFLLALVEE</sequence>
<feature type="binding site" evidence="6">
    <location>
        <position position="68"/>
    </location>
    <ligand>
        <name>Ca(2+)</name>
        <dbReference type="ChEBI" id="CHEBI:29108"/>
        <label>1</label>
    </ligand>
</feature>
<evidence type="ECO:0000313" key="9">
    <source>
        <dbReference type="Proteomes" id="UP000243459"/>
    </source>
</evidence>
<feature type="binding site" evidence="6">
    <location>
        <position position="285"/>
    </location>
    <ligand>
        <name>Ca(2+)</name>
        <dbReference type="ChEBI" id="CHEBI:29108"/>
        <label>1</label>
    </ligand>
</feature>
<dbReference type="GO" id="GO:0009414">
    <property type="term" value="P:response to water deprivation"/>
    <property type="evidence" value="ECO:0007669"/>
    <property type="project" value="TreeGrafter"/>
</dbReference>
<evidence type="ECO:0000256" key="6">
    <source>
        <dbReference type="PIRSR" id="PIRSR609118-1"/>
    </source>
</evidence>
<dbReference type="Gene3D" id="1.10.220.10">
    <property type="entry name" value="Annexin"/>
    <property type="match status" value="4"/>
</dbReference>
<keyword evidence="4 7" id="KW-0041">Annexin</keyword>
<keyword evidence="9" id="KW-1185">Reference proteome</keyword>
<dbReference type="FunFam" id="1.10.220.10:FF:000001">
    <property type="entry name" value="Annexin"/>
    <property type="match status" value="1"/>
</dbReference>
<proteinExistence type="inferred from homology"/>
<dbReference type="InterPro" id="IPR009118">
    <property type="entry name" value="AnnexinD_plant"/>
</dbReference>
<dbReference type="Proteomes" id="UP000243459">
    <property type="component" value="Chromosome 7"/>
</dbReference>
<dbReference type="InterPro" id="IPR037104">
    <property type="entry name" value="Annexin_sf"/>
</dbReference>
<keyword evidence="3 6" id="KW-0106">Calcium</keyword>
<accession>A0A5P1ECJ4</accession>
<gene>
    <name evidence="8" type="ORF">A4U43_C07F16810</name>
</gene>
<keyword evidence="1 6" id="KW-0479">Metal-binding</keyword>
<feature type="binding site" evidence="6">
    <location>
        <position position="26"/>
    </location>
    <ligand>
        <name>Ca(2+)</name>
        <dbReference type="ChEBI" id="CHEBI:29108"/>
        <label>1</label>
    </ligand>
</feature>
<dbReference type="GO" id="GO:0001786">
    <property type="term" value="F:phosphatidylserine binding"/>
    <property type="evidence" value="ECO:0007669"/>
    <property type="project" value="TreeGrafter"/>
</dbReference>
<evidence type="ECO:0000256" key="1">
    <source>
        <dbReference type="ARBA" id="ARBA00022723"/>
    </source>
</evidence>
<feature type="binding site" evidence="6">
    <location>
        <position position="28"/>
    </location>
    <ligand>
        <name>Ca(2+)</name>
        <dbReference type="ChEBI" id="CHEBI:29108"/>
        <label>1</label>
    </ligand>
</feature>
<dbReference type="PANTHER" id="PTHR10502">
    <property type="entry name" value="ANNEXIN"/>
    <property type="match status" value="1"/>
</dbReference>
<comment type="similarity">
    <text evidence="7">Belongs to the annexin family.</text>
</comment>
<dbReference type="GO" id="GO:0005886">
    <property type="term" value="C:plasma membrane"/>
    <property type="evidence" value="ECO:0007669"/>
    <property type="project" value="TreeGrafter"/>
</dbReference>
<dbReference type="PANTHER" id="PTHR10502:SF193">
    <property type="entry name" value="ANNEXIN D8"/>
    <property type="match status" value="1"/>
</dbReference>
<protein>
    <recommendedName>
        <fullName evidence="7">Annexin</fullName>
    </recommendedName>
</protein>
<dbReference type="FunFam" id="1.10.220.10:FF:000006">
    <property type="entry name" value="Annexin"/>
    <property type="match status" value="1"/>
</dbReference>
<feature type="binding site" evidence="6">
    <location>
        <position position="24"/>
    </location>
    <ligand>
        <name>Ca(2+)</name>
        <dbReference type="ChEBI" id="CHEBI:29108"/>
        <label>1</label>
    </ligand>
</feature>
<dbReference type="Gramene" id="ONK63588">
    <property type="protein sequence ID" value="ONK63588"/>
    <property type="gene ID" value="A4U43_C07F16810"/>
</dbReference>
<dbReference type="PRINTS" id="PR00196">
    <property type="entry name" value="ANNEXIN"/>
</dbReference>
<dbReference type="GO" id="GO:0005509">
    <property type="term" value="F:calcium ion binding"/>
    <property type="evidence" value="ECO:0007669"/>
    <property type="project" value="InterPro"/>
</dbReference>
<name>A0A5P1ECJ4_ASPOF</name>
<dbReference type="AlphaFoldDB" id="A0A5P1ECJ4"/>
<comment type="domain">
    <text evidence="7">A pair of annexin repeats may form one binding site for calcium and phospholipid.</text>
</comment>
<keyword evidence="2 7" id="KW-0677">Repeat</keyword>
<feature type="binding site" evidence="6">
    <location>
        <position position="287"/>
    </location>
    <ligand>
        <name>Ca(2+)</name>
        <dbReference type="ChEBI" id="CHEBI:29108"/>
        <label>1</label>
    </ligand>
</feature>
<dbReference type="PROSITE" id="PS00223">
    <property type="entry name" value="ANNEXIN_1"/>
    <property type="match status" value="1"/>
</dbReference>
<dbReference type="GO" id="GO:0005737">
    <property type="term" value="C:cytoplasm"/>
    <property type="evidence" value="ECO:0007669"/>
    <property type="project" value="TreeGrafter"/>
</dbReference>
<dbReference type="GO" id="GO:0009408">
    <property type="term" value="P:response to heat"/>
    <property type="evidence" value="ECO:0007669"/>
    <property type="project" value="TreeGrafter"/>
</dbReference>
<dbReference type="EMBL" id="CM007387">
    <property type="protein sequence ID" value="ONK63588.1"/>
    <property type="molecule type" value="Genomic_DNA"/>
</dbReference>
<reference evidence="9" key="1">
    <citation type="journal article" date="2017" name="Nat. Commun.">
        <title>The asparagus genome sheds light on the origin and evolution of a young Y chromosome.</title>
        <authorList>
            <person name="Harkess A."/>
            <person name="Zhou J."/>
            <person name="Xu C."/>
            <person name="Bowers J.E."/>
            <person name="Van der Hulst R."/>
            <person name="Ayyampalayam S."/>
            <person name="Mercati F."/>
            <person name="Riccardi P."/>
            <person name="McKain M.R."/>
            <person name="Kakrana A."/>
            <person name="Tang H."/>
            <person name="Ray J."/>
            <person name="Groenendijk J."/>
            <person name="Arikit S."/>
            <person name="Mathioni S.M."/>
            <person name="Nakano M."/>
            <person name="Shan H."/>
            <person name="Telgmann-Rauber A."/>
            <person name="Kanno A."/>
            <person name="Yue Z."/>
            <person name="Chen H."/>
            <person name="Li W."/>
            <person name="Chen Y."/>
            <person name="Xu X."/>
            <person name="Zhang Y."/>
            <person name="Luo S."/>
            <person name="Chen H."/>
            <person name="Gao J."/>
            <person name="Mao Z."/>
            <person name="Pires J.C."/>
            <person name="Luo M."/>
            <person name="Kudrna D."/>
            <person name="Wing R.A."/>
            <person name="Meyers B.C."/>
            <person name="Yi K."/>
            <person name="Kong H."/>
            <person name="Lavrijsen P."/>
            <person name="Sunseri F."/>
            <person name="Falavigna A."/>
            <person name="Ye Y."/>
            <person name="Leebens-Mack J.H."/>
            <person name="Chen G."/>
        </authorList>
    </citation>
    <scope>NUCLEOTIDE SEQUENCE [LARGE SCALE GENOMIC DNA]</scope>
    <source>
        <strain evidence="9">cv. DH0086</strain>
    </source>
</reference>
<dbReference type="Pfam" id="PF00191">
    <property type="entry name" value="Annexin"/>
    <property type="match status" value="4"/>
</dbReference>
<feature type="binding site" evidence="6">
    <location>
        <position position="327"/>
    </location>
    <ligand>
        <name>Ca(2+)</name>
        <dbReference type="ChEBI" id="CHEBI:29108"/>
        <label>1</label>
    </ligand>
</feature>
<dbReference type="SMART" id="SM00335">
    <property type="entry name" value="ANX"/>
    <property type="match status" value="4"/>
</dbReference>